<comment type="caution">
    <text evidence="1">The sequence shown here is derived from an EMBL/GenBank/DDBJ whole genome shotgun (WGS) entry which is preliminary data.</text>
</comment>
<organism evidence="1 2">
    <name type="scientific">Corchorus capsularis</name>
    <name type="common">Jute</name>
    <dbReference type="NCBI Taxonomy" id="210143"/>
    <lineage>
        <taxon>Eukaryota</taxon>
        <taxon>Viridiplantae</taxon>
        <taxon>Streptophyta</taxon>
        <taxon>Embryophyta</taxon>
        <taxon>Tracheophyta</taxon>
        <taxon>Spermatophyta</taxon>
        <taxon>Magnoliopsida</taxon>
        <taxon>eudicotyledons</taxon>
        <taxon>Gunneridae</taxon>
        <taxon>Pentapetalae</taxon>
        <taxon>rosids</taxon>
        <taxon>malvids</taxon>
        <taxon>Malvales</taxon>
        <taxon>Malvaceae</taxon>
        <taxon>Grewioideae</taxon>
        <taxon>Apeibeae</taxon>
        <taxon>Corchorus</taxon>
    </lineage>
</organism>
<sequence>MDSVALIISFNKEAKSTIPGGFQFQARTTLSLLVAGGCN</sequence>
<accession>A0A1R3GAW9</accession>
<dbReference type="Gramene" id="OMO55242">
    <property type="protein sequence ID" value="OMO55242"/>
    <property type="gene ID" value="CCACVL1_27337"/>
</dbReference>
<dbReference type="EMBL" id="AWWV01014736">
    <property type="protein sequence ID" value="OMO55242.1"/>
    <property type="molecule type" value="Genomic_DNA"/>
</dbReference>
<evidence type="ECO:0000313" key="2">
    <source>
        <dbReference type="Proteomes" id="UP000188268"/>
    </source>
</evidence>
<proteinExistence type="predicted"/>
<evidence type="ECO:0000313" key="1">
    <source>
        <dbReference type="EMBL" id="OMO55242.1"/>
    </source>
</evidence>
<name>A0A1R3GAW9_COCAP</name>
<gene>
    <name evidence="1" type="ORF">CCACVL1_27337</name>
</gene>
<dbReference type="Proteomes" id="UP000188268">
    <property type="component" value="Unassembled WGS sequence"/>
</dbReference>
<protein>
    <submittedName>
        <fullName evidence="1">Uncharacterized protein</fullName>
    </submittedName>
</protein>
<dbReference type="AlphaFoldDB" id="A0A1R3GAW9"/>
<keyword evidence="2" id="KW-1185">Reference proteome</keyword>
<reference evidence="1 2" key="1">
    <citation type="submission" date="2013-09" db="EMBL/GenBank/DDBJ databases">
        <title>Corchorus capsularis genome sequencing.</title>
        <authorList>
            <person name="Alam M."/>
            <person name="Haque M.S."/>
            <person name="Islam M.S."/>
            <person name="Emdad E.M."/>
            <person name="Islam M.M."/>
            <person name="Ahmed B."/>
            <person name="Halim A."/>
            <person name="Hossen Q.M.M."/>
            <person name="Hossain M.Z."/>
            <person name="Ahmed R."/>
            <person name="Khan M.M."/>
            <person name="Islam R."/>
            <person name="Rashid M.M."/>
            <person name="Khan S.A."/>
            <person name="Rahman M.S."/>
            <person name="Alam M."/>
        </authorList>
    </citation>
    <scope>NUCLEOTIDE SEQUENCE [LARGE SCALE GENOMIC DNA]</scope>
    <source>
        <strain evidence="2">cv. CVL-1</strain>
        <tissue evidence="1">Whole seedling</tissue>
    </source>
</reference>